<dbReference type="CDD" id="cd04280">
    <property type="entry name" value="ZnMc_astacin_like"/>
    <property type="match status" value="1"/>
</dbReference>
<keyword evidence="1" id="KW-0378">Hydrolase</keyword>
<comment type="cofactor">
    <cofactor evidence="1">
        <name>Zn(2+)</name>
        <dbReference type="ChEBI" id="CHEBI:29105"/>
    </cofactor>
    <text evidence="1">Binds 1 zinc ion per subunit.</text>
</comment>
<evidence type="ECO:0000313" key="4">
    <source>
        <dbReference type="Proteomes" id="UP001597438"/>
    </source>
</evidence>
<feature type="binding site" evidence="1">
    <location>
        <position position="200"/>
    </location>
    <ligand>
        <name>Zn(2+)</name>
        <dbReference type="ChEBI" id="CHEBI:29105"/>
        <note>catalytic</note>
    </ligand>
</feature>
<protein>
    <submittedName>
        <fullName evidence="3">M12 family metallopeptidase</fullName>
    </submittedName>
</protein>
<dbReference type="PANTHER" id="PTHR10127">
    <property type="entry name" value="DISCOIDIN, CUB, EGF, LAMININ , AND ZINC METALLOPROTEASE DOMAIN CONTAINING"/>
    <property type="match status" value="1"/>
</dbReference>
<dbReference type="Proteomes" id="UP001597438">
    <property type="component" value="Unassembled WGS sequence"/>
</dbReference>
<comment type="caution">
    <text evidence="1">Lacks conserved residue(s) required for the propagation of feature annotation.</text>
</comment>
<keyword evidence="1" id="KW-0482">Metalloprotease</keyword>
<gene>
    <name evidence="3" type="ORF">ACFSYS_05555</name>
</gene>
<keyword evidence="4" id="KW-1185">Reference proteome</keyword>
<keyword evidence="1" id="KW-0862">Zinc</keyword>
<feature type="binding site" evidence="1">
    <location>
        <position position="190"/>
    </location>
    <ligand>
        <name>Zn(2+)</name>
        <dbReference type="ChEBI" id="CHEBI:29105"/>
        <note>catalytic</note>
    </ligand>
</feature>
<keyword evidence="1" id="KW-0479">Metal-binding</keyword>
<proteinExistence type="predicted"/>
<dbReference type="PROSITE" id="PS51864">
    <property type="entry name" value="ASTACIN"/>
    <property type="match status" value="1"/>
</dbReference>
<keyword evidence="1" id="KW-0645">Protease</keyword>
<dbReference type="RefSeq" id="WP_251742093.1">
    <property type="nucleotide sequence ID" value="NZ_JBHUOJ010000009.1"/>
</dbReference>
<dbReference type="Pfam" id="PF01400">
    <property type="entry name" value="Astacin"/>
    <property type="match status" value="1"/>
</dbReference>
<comment type="caution">
    <text evidence="3">The sequence shown here is derived from an EMBL/GenBank/DDBJ whole genome shotgun (WGS) entry which is preliminary data.</text>
</comment>
<dbReference type="InterPro" id="IPR006026">
    <property type="entry name" value="Peptidase_Metallo"/>
</dbReference>
<dbReference type="PROSITE" id="PS51257">
    <property type="entry name" value="PROKAR_LIPOPROTEIN"/>
    <property type="match status" value="1"/>
</dbReference>
<dbReference type="InterPro" id="IPR024079">
    <property type="entry name" value="MetalloPept_cat_dom_sf"/>
</dbReference>
<evidence type="ECO:0000313" key="3">
    <source>
        <dbReference type="EMBL" id="MFD2832747.1"/>
    </source>
</evidence>
<dbReference type="EMBL" id="JBHUOJ010000009">
    <property type="protein sequence ID" value="MFD2832747.1"/>
    <property type="molecule type" value="Genomic_DNA"/>
</dbReference>
<accession>A0ABW5X252</accession>
<dbReference type="InterPro" id="IPR001506">
    <property type="entry name" value="Peptidase_M12A"/>
</dbReference>
<feature type="active site" evidence="1">
    <location>
        <position position="191"/>
    </location>
</feature>
<dbReference type="SUPFAM" id="SSF55486">
    <property type="entry name" value="Metalloproteases ('zincins'), catalytic domain"/>
    <property type="match status" value="1"/>
</dbReference>
<name>A0ABW5X252_9FLAO</name>
<dbReference type="InterPro" id="IPR034035">
    <property type="entry name" value="Astacin-like_dom"/>
</dbReference>
<dbReference type="PRINTS" id="PR00480">
    <property type="entry name" value="ASTACIN"/>
</dbReference>
<evidence type="ECO:0000256" key="1">
    <source>
        <dbReference type="PROSITE-ProRule" id="PRU01211"/>
    </source>
</evidence>
<dbReference type="PANTHER" id="PTHR10127:SF850">
    <property type="entry name" value="METALLOENDOPEPTIDASE"/>
    <property type="match status" value="1"/>
</dbReference>
<reference evidence="4" key="1">
    <citation type="journal article" date="2019" name="Int. J. Syst. Evol. Microbiol.">
        <title>The Global Catalogue of Microorganisms (GCM) 10K type strain sequencing project: providing services to taxonomists for standard genome sequencing and annotation.</title>
        <authorList>
            <consortium name="The Broad Institute Genomics Platform"/>
            <consortium name="The Broad Institute Genome Sequencing Center for Infectious Disease"/>
            <person name="Wu L."/>
            <person name="Ma J."/>
        </authorList>
    </citation>
    <scope>NUCLEOTIDE SEQUENCE [LARGE SCALE GENOMIC DNA]</scope>
    <source>
        <strain evidence="4">KCTC 52925</strain>
    </source>
</reference>
<sequence length="345" mass="39174">MKNWKLLLLAPALLFVACSEESMDEIAQNEQSAEVANFDELSEIAYPEKKGNISEVYYAGQKMAVSKINGKNVYQGDIILPNSKVSKSYVELVYEPGQAEDQKSVGRTSNYWPDNTVYYDVDSGLSDSDRVYDAIAHWESKTNIEFVKRSGQSNYIYFTRGSGCSSYIGMTGSKQEVTLGDNCTTGNTIHEIGHALGLWHEQSRVDRDKHITVHFENIKSGMEYNFQTYEESGYKGEEFTSTLDFESIMMYSPYSFSKNGEPTITRADGSIFSVQRNNLSSGDIKGIDTMYPSAGTSTNEVNYINGEYYTINGLTVLRNFNRWYYYSIIGWRLVDIIDGRWTYLF</sequence>
<dbReference type="Gene3D" id="3.40.390.10">
    <property type="entry name" value="Collagenase (Catalytic Domain)"/>
    <property type="match status" value="1"/>
</dbReference>
<dbReference type="SMART" id="SM00235">
    <property type="entry name" value="ZnMc"/>
    <property type="match status" value="1"/>
</dbReference>
<feature type="binding site" evidence="1">
    <location>
        <position position="194"/>
    </location>
    <ligand>
        <name>Zn(2+)</name>
        <dbReference type="ChEBI" id="CHEBI:29105"/>
        <note>catalytic</note>
    </ligand>
</feature>
<evidence type="ECO:0000259" key="2">
    <source>
        <dbReference type="PROSITE" id="PS51864"/>
    </source>
</evidence>
<organism evidence="3 4">
    <name type="scientific">Christiangramia antarctica</name>
    <dbReference type="NCBI Taxonomy" id="2058158"/>
    <lineage>
        <taxon>Bacteria</taxon>
        <taxon>Pseudomonadati</taxon>
        <taxon>Bacteroidota</taxon>
        <taxon>Flavobacteriia</taxon>
        <taxon>Flavobacteriales</taxon>
        <taxon>Flavobacteriaceae</taxon>
        <taxon>Christiangramia</taxon>
    </lineage>
</organism>
<feature type="domain" description="Peptidase M12A" evidence="2">
    <location>
        <begin position="103"/>
        <end position="293"/>
    </location>
</feature>